<dbReference type="EMBL" id="JABDTM020022833">
    <property type="protein sequence ID" value="KAH0815643.1"/>
    <property type="molecule type" value="Genomic_DNA"/>
</dbReference>
<evidence type="ECO:0000256" key="7">
    <source>
        <dbReference type="ARBA" id="ARBA00023015"/>
    </source>
</evidence>
<evidence type="ECO:0000256" key="5">
    <source>
        <dbReference type="ARBA" id="ARBA00022771"/>
    </source>
</evidence>
<accession>A0A8J6HL93</accession>
<feature type="domain" description="C2H2-type" evidence="13">
    <location>
        <begin position="560"/>
        <end position="587"/>
    </location>
</feature>
<dbReference type="FunFam" id="3.30.160.60:FF:000770">
    <property type="entry name" value="zinc finger protein 16"/>
    <property type="match status" value="1"/>
</dbReference>
<dbReference type="PANTHER" id="PTHR24376:SF235">
    <property type="entry name" value="C2H2-TYPE DOMAIN-CONTAINING PROTEIN"/>
    <property type="match status" value="1"/>
</dbReference>
<dbReference type="Pfam" id="PF12171">
    <property type="entry name" value="zf-C2H2_jaz"/>
    <property type="match status" value="1"/>
</dbReference>
<dbReference type="GO" id="GO:0003677">
    <property type="term" value="F:DNA binding"/>
    <property type="evidence" value="ECO:0007669"/>
    <property type="project" value="UniProtKB-KW"/>
</dbReference>
<feature type="domain" description="C2H2-type" evidence="13">
    <location>
        <begin position="505"/>
        <end position="532"/>
    </location>
</feature>
<feature type="domain" description="C2H2-type" evidence="13">
    <location>
        <begin position="532"/>
        <end position="559"/>
    </location>
</feature>
<evidence type="ECO:0000256" key="2">
    <source>
        <dbReference type="ARBA" id="ARBA00006991"/>
    </source>
</evidence>
<gene>
    <name evidence="14" type="ORF">GEV33_007151</name>
</gene>
<dbReference type="SUPFAM" id="SSF57667">
    <property type="entry name" value="beta-beta-alpha zinc fingers"/>
    <property type="match status" value="7"/>
</dbReference>
<name>A0A8J6HL93_TENMO</name>
<feature type="domain" description="C2H2-type" evidence="13">
    <location>
        <begin position="671"/>
        <end position="694"/>
    </location>
</feature>
<comment type="caution">
    <text evidence="14">The sequence shown here is derived from an EMBL/GenBank/DDBJ whole genome shotgun (WGS) entry which is preliminary data.</text>
</comment>
<feature type="region of interest" description="Disordered" evidence="12">
    <location>
        <begin position="277"/>
        <end position="329"/>
    </location>
</feature>
<keyword evidence="10" id="KW-0539">Nucleus</keyword>
<feature type="domain" description="C2H2-type" evidence="13">
    <location>
        <begin position="837"/>
        <end position="864"/>
    </location>
</feature>
<evidence type="ECO:0000256" key="6">
    <source>
        <dbReference type="ARBA" id="ARBA00022833"/>
    </source>
</evidence>
<keyword evidence="7" id="KW-0805">Transcription regulation</keyword>
<keyword evidence="5 11" id="KW-0863">Zinc-finger</keyword>
<dbReference type="SMART" id="SM00355">
    <property type="entry name" value="ZnF_C2H2"/>
    <property type="match status" value="16"/>
</dbReference>
<dbReference type="Proteomes" id="UP000719412">
    <property type="component" value="Unassembled WGS sequence"/>
</dbReference>
<dbReference type="Pfam" id="PF13894">
    <property type="entry name" value="zf-C2H2_4"/>
    <property type="match status" value="1"/>
</dbReference>
<reference evidence="14" key="2">
    <citation type="submission" date="2021-08" db="EMBL/GenBank/DDBJ databases">
        <authorList>
            <person name="Eriksson T."/>
        </authorList>
    </citation>
    <scope>NUCLEOTIDE SEQUENCE</scope>
    <source>
        <strain evidence="14">Stoneville</strain>
        <tissue evidence="14">Whole head</tissue>
    </source>
</reference>
<dbReference type="PANTHER" id="PTHR24376">
    <property type="entry name" value="ZINC FINGER PROTEIN"/>
    <property type="match status" value="1"/>
</dbReference>
<dbReference type="AlphaFoldDB" id="A0A8J6HL93"/>
<feature type="domain" description="C2H2-type" evidence="13">
    <location>
        <begin position="893"/>
        <end position="922"/>
    </location>
</feature>
<keyword evidence="8" id="KW-0238">DNA-binding</keyword>
<feature type="domain" description="C2H2-type" evidence="13">
    <location>
        <begin position="725"/>
        <end position="753"/>
    </location>
</feature>
<dbReference type="GO" id="GO:0005634">
    <property type="term" value="C:nucleus"/>
    <property type="evidence" value="ECO:0007669"/>
    <property type="project" value="UniProtKB-SubCell"/>
</dbReference>
<evidence type="ECO:0000256" key="10">
    <source>
        <dbReference type="ARBA" id="ARBA00023242"/>
    </source>
</evidence>
<reference evidence="14" key="1">
    <citation type="journal article" date="2020" name="J Insects Food Feed">
        <title>The yellow mealworm (Tenebrio molitor) genome: a resource for the emerging insects as food and feed industry.</title>
        <authorList>
            <person name="Eriksson T."/>
            <person name="Andere A."/>
            <person name="Kelstrup H."/>
            <person name="Emery V."/>
            <person name="Picard C."/>
        </authorList>
    </citation>
    <scope>NUCLEOTIDE SEQUENCE</scope>
    <source>
        <strain evidence="14">Stoneville</strain>
        <tissue evidence="14">Whole head</tissue>
    </source>
</reference>
<evidence type="ECO:0000256" key="9">
    <source>
        <dbReference type="ARBA" id="ARBA00023163"/>
    </source>
</evidence>
<evidence type="ECO:0000256" key="8">
    <source>
        <dbReference type="ARBA" id="ARBA00023125"/>
    </source>
</evidence>
<comment type="similarity">
    <text evidence="2">Belongs to the krueppel C2H2-type zinc-finger protein family.</text>
</comment>
<dbReference type="InterPro" id="IPR036236">
    <property type="entry name" value="Znf_C2H2_sf"/>
</dbReference>
<comment type="subcellular location">
    <subcellularLocation>
        <location evidence="1">Nucleus</location>
    </subcellularLocation>
</comment>
<evidence type="ECO:0000313" key="15">
    <source>
        <dbReference type="Proteomes" id="UP000719412"/>
    </source>
</evidence>
<keyword evidence="6" id="KW-0862">Zinc</keyword>
<dbReference type="Pfam" id="PF00096">
    <property type="entry name" value="zf-C2H2"/>
    <property type="match status" value="6"/>
</dbReference>
<evidence type="ECO:0000256" key="4">
    <source>
        <dbReference type="ARBA" id="ARBA00022737"/>
    </source>
</evidence>
<evidence type="ECO:0000256" key="12">
    <source>
        <dbReference type="SAM" id="MobiDB-lite"/>
    </source>
</evidence>
<feature type="compositionally biased region" description="Basic and acidic residues" evidence="12">
    <location>
        <begin position="58"/>
        <end position="70"/>
    </location>
</feature>
<feature type="compositionally biased region" description="Basic and acidic residues" evidence="12">
    <location>
        <begin position="307"/>
        <end position="329"/>
    </location>
</feature>
<proteinExistence type="inferred from homology"/>
<dbReference type="FunFam" id="3.30.160.60:FF:000478">
    <property type="entry name" value="Zinc finger protein 133"/>
    <property type="match status" value="1"/>
</dbReference>
<organism evidence="14 15">
    <name type="scientific">Tenebrio molitor</name>
    <name type="common">Yellow mealworm beetle</name>
    <dbReference type="NCBI Taxonomy" id="7067"/>
    <lineage>
        <taxon>Eukaryota</taxon>
        <taxon>Metazoa</taxon>
        <taxon>Ecdysozoa</taxon>
        <taxon>Arthropoda</taxon>
        <taxon>Hexapoda</taxon>
        <taxon>Insecta</taxon>
        <taxon>Pterygota</taxon>
        <taxon>Neoptera</taxon>
        <taxon>Endopterygota</taxon>
        <taxon>Coleoptera</taxon>
        <taxon>Polyphaga</taxon>
        <taxon>Cucujiformia</taxon>
        <taxon>Tenebrionidae</taxon>
        <taxon>Tenebrio</taxon>
    </lineage>
</organism>
<evidence type="ECO:0000256" key="1">
    <source>
        <dbReference type="ARBA" id="ARBA00004123"/>
    </source>
</evidence>
<dbReference type="InterPro" id="IPR022755">
    <property type="entry name" value="Znf_C2H2_jaz"/>
</dbReference>
<dbReference type="PROSITE" id="PS00028">
    <property type="entry name" value="ZINC_FINGER_C2H2_1"/>
    <property type="match status" value="14"/>
</dbReference>
<dbReference type="InterPro" id="IPR013087">
    <property type="entry name" value="Znf_C2H2_type"/>
</dbReference>
<evidence type="ECO:0000256" key="11">
    <source>
        <dbReference type="PROSITE-ProRule" id="PRU00042"/>
    </source>
</evidence>
<feature type="domain" description="C2H2-type" evidence="13">
    <location>
        <begin position="697"/>
        <end position="724"/>
    </location>
</feature>
<feature type="domain" description="C2H2-type" evidence="13">
    <location>
        <begin position="644"/>
        <end position="671"/>
    </location>
</feature>
<keyword evidence="15" id="KW-1185">Reference proteome</keyword>
<keyword evidence="4" id="KW-0677">Repeat</keyword>
<dbReference type="Gene3D" id="3.30.160.60">
    <property type="entry name" value="Classic Zinc Finger"/>
    <property type="match status" value="11"/>
</dbReference>
<feature type="domain" description="C2H2-type" evidence="13">
    <location>
        <begin position="865"/>
        <end position="892"/>
    </location>
</feature>
<keyword evidence="9" id="KW-0804">Transcription</keyword>
<feature type="region of interest" description="Disordered" evidence="12">
    <location>
        <begin position="1"/>
        <end position="94"/>
    </location>
</feature>
<feature type="domain" description="C2H2-type" evidence="13">
    <location>
        <begin position="588"/>
        <end position="615"/>
    </location>
</feature>
<dbReference type="PROSITE" id="PS50157">
    <property type="entry name" value="ZINC_FINGER_C2H2_2"/>
    <property type="match status" value="15"/>
</dbReference>
<feature type="domain" description="C2H2-type" evidence="13">
    <location>
        <begin position="755"/>
        <end position="777"/>
    </location>
</feature>
<protein>
    <recommendedName>
        <fullName evidence="13">C2H2-type domain-containing protein</fullName>
    </recommendedName>
</protein>
<keyword evidence="3" id="KW-0479">Metal-binding</keyword>
<evidence type="ECO:0000313" key="14">
    <source>
        <dbReference type="EMBL" id="KAH0815643.1"/>
    </source>
</evidence>
<feature type="domain" description="C2H2-type" evidence="13">
    <location>
        <begin position="925"/>
        <end position="953"/>
    </location>
</feature>
<feature type="domain" description="C2H2-type" evidence="13">
    <location>
        <begin position="781"/>
        <end position="808"/>
    </location>
</feature>
<feature type="compositionally biased region" description="Polar residues" evidence="12">
    <location>
        <begin position="9"/>
        <end position="54"/>
    </location>
</feature>
<dbReference type="GO" id="GO:0008270">
    <property type="term" value="F:zinc ion binding"/>
    <property type="evidence" value="ECO:0007669"/>
    <property type="project" value="UniProtKB-KW"/>
</dbReference>
<dbReference type="FunFam" id="3.30.160.60:FF:000624">
    <property type="entry name" value="zinc finger protein 697"/>
    <property type="match status" value="1"/>
</dbReference>
<dbReference type="Pfam" id="PF13912">
    <property type="entry name" value="zf-C2H2_6"/>
    <property type="match status" value="1"/>
</dbReference>
<evidence type="ECO:0000259" key="13">
    <source>
        <dbReference type="PROSITE" id="PS50157"/>
    </source>
</evidence>
<feature type="domain" description="C2H2-type" evidence="13">
    <location>
        <begin position="809"/>
        <end position="836"/>
    </location>
</feature>
<sequence>MTVERETESAGSVSAMSMIDRTSQQPYYKQISSKKTKPNDSNGTFHYGSLNNGPILTRPDEKESHMEKTKRTSSFTGEARSTESIGPPFRKKNNQYGSAGKFSLRRYGVTHSSLPSVPFSGAICIELSENRSFDFHLVECTNLCENHCGSLFMWPRFGTINENKPLMCGGYDTSTSRTDTASFSIAKICQGKSSMDFPWCAKNRNRRLVRFAEKRSKRLGAFTFEPSPLRKKNILNGIERLQERDQIFLPRAILAVSFQAATQLLIEYVGPLHFDKEPVVGGEGDGQQSDGDDGSDRSQTESYCRARHFERGKNRHKTTPDEHQKHAESTYEGRFQLRVMLTSRVWNCNRYHRNVQQTLKVVLSNTTCLRKRQEPVSYLRKNCVKVGSPFCKHGGVLLVACTECKQSNVLGYVWGAVGSLLVIMEECTTSRSTHGINICDIMTKNSVFEGSFTENVRVKQEHDHFSSPVAESGENLDFKLVKCEGYPPSQDLASRDDADNETTAYKCGICSEGFKIFAEYRTHKKQHFIDKRTCKVCQTVCQSISKLEIHMNTHLGLKPYKCTVCGKNFVSNNQLKLHERSHSDEKRYACKKCSKAFRHLGSLRSHMVIHNNIKEFQCKNCGETCLNLQAYRKHLESHGQRIEIKCELCNKQFSTDRHLQTHLSSHTELQYPCEYCGRIYSSLYRLKRHIKRAHIPNVCDECDAIFYDRAMYTKHRKQHNEGKPVFCTHCGKTFDKQKNLSEHVRLQHKEDGNIHKCDLCDKTFINGPLLRNHIKTHDKCFKCKYCSKLFSSRYNLETHLVTHTGERNHKCDVCGKNYSTKSSLKNHKATHSDAKNFKCDQCPKLFKTNRRLYVHKFSHATEEKFQCDICSARFRVKQYLKYHMIKHSTTKPYECKVCKKKFKHKKSWEKHSNHDKHAIIKKEAQQCGFCTEVCTTKTDLLEHVRLFHPSEAPIESSFDSQAVEMYIKKEANP</sequence>
<evidence type="ECO:0000256" key="3">
    <source>
        <dbReference type="ARBA" id="ARBA00022723"/>
    </source>
</evidence>